<name>A0A3P6SY25_CYLGO</name>
<feature type="domain" description="HTH CENPB-type" evidence="2">
    <location>
        <begin position="110"/>
        <end position="178"/>
    </location>
</feature>
<evidence type="ECO:0000313" key="3">
    <source>
        <dbReference type="EMBL" id="VDK58458.1"/>
    </source>
</evidence>
<accession>A0A3P6SY25</accession>
<dbReference type="Gene3D" id="1.10.10.60">
    <property type="entry name" value="Homeodomain-like"/>
    <property type="match status" value="1"/>
</dbReference>
<evidence type="ECO:0000313" key="4">
    <source>
        <dbReference type="Proteomes" id="UP000271889"/>
    </source>
</evidence>
<dbReference type="GO" id="GO:0003677">
    <property type="term" value="F:DNA binding"/>
    <property type="evidence" value="ECO:0007669"/>
    <property type="project" value="UniProtKB-KW"/>
</dbReference>
<proteinExistence type="predicted"/>
<sequence length="243" mass="28180">MSAMLWSSDTDPSWSAEDTDEEDLEIKELFALEALRFQKNWYVIQLLSARIYFTRGILQVKDAIEFYRSSEKGARSLSCMTNRFRFITSDYHIKKLRKIEKSQEIRADRVTRLRALASRLKPELSIASKFELGIALHDTGIRAIALQINRDEMCTENFKASNRWIQEFKKRCGIVSRRVITFVSRRNFMNSDRLASQAEAFVTAVRRELSGWPVVCNTDQSGFFKELHSARTLAMKGSEKSQE</sequence>
<protein>
    <recommendedName>
        <fullName evidence="2">HTH CENPB-type domain-containing protein</fullName>
    </recommendedName>
</protein>
<evidence type="ECO:0000259" key="2">
    <source>
        <dbReference type="SMART" id="SM00674"/>
    </source>
</evidence>
<dbReference type="SMART" id="SM00674">
    <property type="entry name" value="CENPB"/>
    <property type="match status" value="1"/>
</dbReference>
<dbReference type="AlphaFoldDB" id="A0A3P6SY25"/>
<dbReference type="EMBL" id="UYRV01011863">
    <property type="protein sequence ID" value="VDK58458.1"/>
    <property type="molecule type" value="Genomic_DNA"/>
</dbReference>
<reference evidence="3 4" key="1">
    <citation type="submission" date="2018-11" db="EMBL/GenBank/DDBJ databases">
        <authorList>
            <consortium name="Pathogen Informatics"/>
        </authorList>
    </citation>
    <scope>NUCLEOTIDE SEQUENCE [LARGE SCALE GENOMIC DNA]</scope>
</reference>
<gene>
    <name evidence="3" type="ORF">CGOC_LOCUS4329</name>
</gene>
<dbReference type="OrthoDB" id="5873456at2759"/>
<keyword evidence="4" id="KW-1185">Reference proteome</keyword>
<dbReference type="Proteomes" id="UP000271889">
    <property type="component" value="Unassembled WGS sequence"/>
</dbReference>
<dbReference type="Pfam" id="PF03221">
    <property type="entry name" value="HTH_Tnp_Tc5"/>
    <property type="match status" value="1"/>
</dbReference>
<evidence type="ECO:0000256" key="1">
    <source>
        <dbReference type="ARBA" id="ARBA00023125"/>
    </source>
</evidence>
<keyword evidence="1" id="KW-0238">DNA-binding</keyword>
<dbReference type="InterPro" id="IPR006600">
    <property type="entry name" value="HTH_CenpB_DNA-bd_dom"/>
</dbReference>
<organism evidence="3 4">
    <name type="scientific">Cylicostephanus goldi</name>
    <name type="common">Nematode worm</name>
    <dbReference type="NCBI Taxonomy" id="71465"/>
    <lineage>
        <taxon>Eukaryota</taxon>
        <taxon>Metazoa</taxon>
        <taxon>Ecdysozoa</taxon>
        <taxon>Nematoda</taxon>
        <taxon>Chromadorea</taxon>
        <taxon>Rhabditida</taxon>
        <taxon>Rhabditina</taxon>
        <taxon>Rhabditomorpha</taxon>
        <taxon>Strongyloidea</taxon>
        <taxon>Strongylidae</taxon>
        <taxon>Cylicostephanus</taxon>
    </lineage>
</organism>